<dbReference type="GO" id="GO:0046983">
    <property type="term" value="F:protein dimerization activity"/>
    <property type="evidence" value="ECO:0007669"/>
    <property type="project" value="InterPro"/>
</dbReference>
<dbReference type="PANTHER" id="PTHR45959:SF2">
    <property type="entry name" value="BHLH TRANSCRIPTION FACTOR"/>
    <property type="match status" value="1"/>
</dbReference>
<reference evidence="7" key="1">
    <citation type="journal article" date="2020" name="Nat. Commun.">
        <title>Genome sequence of the cluster root forming white lupin.</title>
        <authorList>
            <person name="Hufnagel B."/>
            <person name="Marques A."/>
            <person name="Soriano A."/>
            <person name="Marques L."/>
            <person name="Divol F."/>
            <person name="Doumas P."/>
            <person name="Sallet E."/>
            <person name="Mancinotti D."/>
            <person name="Carrere S."/>
            <person name="Marande W."/>
            <person name="Arribat S."/>
            <person name="Keller J."/>
            <person name="Huneau C."/>
            <person name="Blein T."/>
            <person name="Aime D."/>
            <person name="Laguerre M."/>
            <person name="Taylor J."/>
            <person name="Schubert V."/>
            <person name="Nelson M."/>
            <person name="Geu-Flores F."/>
            <person name="Crespi M."/>
            <person name="Gallardo-Guerrero K."/>
            <person name="Delaux P.-M."/>
            <person name="Salse J."/>
            <person name="Berges H."/>
            <person name="Guyot R."/>
            <person name="Gouzy J."/>
            <person name="Peret B."/>
        </authorList>
    </citation>
    <scope>NUCLEOTIDE SEQUENCE [LARGE SCALE GENOMIC DNA]</scope>
    <source>
        <strain evidence="7">cv. Amiga</strain>
    </source>
</reference>
<dbReference type="PANTHER" id="PTHR45959">
    <property type="entry name" value="BHLH TRANSCRIPTION FACTOR"/>
    <property type="match status" value="1"/>
</dbReference>
<keyword evidence="3" id="KW-0804">Transcription</keyword>
<protein>
    <submittedName>
        <fullName evidence="6">Putative transcription factor bHLH family</fullName>
    </submittedName>
</protein>
<evidence type="ECO:0000256" key="4">
    <source>
        <dbReference type="ARBA" id="ARBA00023242"/>
    </source>
</evidence>
<dbReference type="OrthoDB" id="1436679at2759"/>
<feature type="domain" description="BHLH" evidence="5">
    <location>
        <begin position="125"/>
        <end position="160"/>
    </location>
</feature>
<organism evidence="6 7">
    <name type="scientific">Lupinus albus</name>
    <name type="common">White lupine</name>
    <name type="synonym">Lupinus termis</name>
    <dbReference type="NCBI Taxonomy" id="3870"/>
    <lineage>
        <taxon>Eukaryota</taxon>
        <taxon>Viridiplantae</taxon>
        <taxon>Streptophyta</taxon>
        <taxon>Embryophyta</taxon>
        <taxon>Tracheophyta</taxon>
        <taxon>Spermatophyta</taxon>
        <taxon>Magnoliopsida</taxon>
        <taxon>eudicotyledons</taxon>
        <taxon>Gunneridae</taxon>
        <taxon>Pentapetalae</taxon>
        <taxon>rosids</taxon>
        <taxon>fabids</taxon>
        <taxon>Fabales</taxon>
        <taxon>Fabaceae</taxon>
        <taxon>Papilionoideae</taxon>
        <taxon>50 kb inversion clade</taxon>
        <taxon>genistoids sensu lato</taxon>
        <taxon>core genistoids</taxon>
        <taxon>Genisteae</taxon>
        <taxon>Lupinus</taxon>
    </lineage>
</organism>
<accession>A0A6A4ND14</accession>
<dbReference type="InterPro" id="IPR036638">
    <property type="entry name" value="HLH_DNA-bd_sf"/>
</dbReference>
<dbReference type="GO" id="GO:0005634">
    <property type="term" value="C:nucleus"/>
    <property type="evidence" value="ECO:0007669"/>
    <property type="project" value="UniProtKB-SubCell"/>
</dbReference>
<dbReference type="AlphaFoldDB" id="A0A6A4ND14"/>
<comment type="caution">
    <text evidence="6">The sequence shown here is derived from an EMBL/GenBank/DDBJ whole genome shotgun (WGS) entry which is preliminary data.</text>
</comment>
<comment type="subcellular location">
    <subcellularLocation>
        <location evidence="1">Nucleus</location>
    </subcellularLocation>
</comment>
<name>A0A6A4ND14_LUPAL</name>
<proteinExistence type="predicted"/>
<evidence type="ECO:0000313" key="7">
    <source>
        <dbReference type="Proteomes" id="UP000447434"/>
    </source>
</evidence>
<dbReference type="Proteomes" id="UP000447434">
    <property type="component" value="Chromosome 25"/>
</dbReference>
<gene>
    <name evidence="6" type="ORF">Lalb_Chr25g0279161</name>
</gene>
<evidence type="ECO:0000259" key="5">
    <source>
        <dbReference type="PROSITE" id="PS50888"/>
    </source>
</evidence>
<dbReference type="InterPro" id="IPR011598">
    <property type="entry name" value="bHLH_dom"/>
</dbReference>
<evidence type="ECO:0000256" key="1">
    <source>
        <dbReference type="ARBA" id="ARBA00004123"/>
    </source>
</evidence>
<sequence>MQEEDDDFFNQCQNIETLDYEDEMMFREMMHQPAFSSNLVINNNNFNGAPQKLATATSPMAYILSFDDSTVVSAAGQTYGGKQPYHDALISGGGGGSTLPPSKEKVEILEPSRVHQTTRKVRSSSETLDHIVAERKRRRELTERFIALSATIPGLKKVRM</sequence>
<evidence type="ECO:0000313" key="6">
    <source>
        <dbReference type="EMBL" id="KAE9584538.1"/>
    </source>
</evidence>
<dbReference type="SUPFAM" id="SSF47459">
    <property type="entry name" value="HLH, helix-loop-helix DNA-binding domain"/>
    <property type="match status" value="1"/>
</dbReference>
<dbReference type="InterPro" id="IPR052610">
    <property type="entry name" value="bHLH_transcription_regulator"/>
</dbReference>
<keyword evidence="2" id="KW-0805">Transcription regulation</keyword>
<dbReference type="PROSITE" id="PS50888">
    <property type="entry name" value="BHLH"/>
    <property type="match status" value="1"/>
</dbReference>
<evidence type="ECO:0000256" key="3">
    <source>
        <dbReference type="ARBA" id="ARBA00023163"/>
    </source>
</evidence>
<dbReference type="EMBL" id="WOCE01000025">
    <property type="protein sequence ID" value="KAE9584538.1"/>
    <property type="molecule type" value="Genomic_DNA"/>
</dbReference>
<keyword evidence="4" id="KW-0539">Nucleus</keyword>
<evidence type="ECO:0000256" key="2">
    <source>
        <dbReference type="ARBA" id="ARBA00023015"/>
    </source>
</evidence>
<keyword evidence="7" id="KW-1185">Reference proteome</keyword>